<dbReference type="Gene3D" id="2.60.270.50">
    <property type="match status" value="1"/>
</dbReference>
<dbReference type="AlphaFoldDB" id="A0A210Q7H2"/>
<comment type="subcellular location">
    <subcellularLocation>
        <location evidence="2">Nematocyst</location>
    </subcellularLocation>
    <subcellularLocation>
        <location evidence="1">Target cell membrane</location>
    </subcellularLocation>
</comment>
<keyword evidence="4" id="KW-0472">Membrane</keyword>
<dbReference type="InterPro" id="IPR015926">
    <property type="entry name" value="Cytolysin/lectin"/>
</dbReference>
<dbReference type="OrthoDB" id="10287979at2759"/>
<comment type="caution">
    <text evidence="6">The sequence shown here is derived from an EMBL/GenBank/DDBJ whole genome shotgun (WGS) entry which is preliminary data.</text>
</comment>
<evidence type="ECO:0000313" key="6">
    <source>
        <dbReference type="EMBL" id="OWF44687.1"/>
    </source>
</evidence>
<dbReference type="GO" id="GO:0044218">
    <property type="term" value="C:other organism cell membrane"/>
    <property type="evidence" value="ECO:0007669"/>
    <property type="project" value="UniProtKB-KW"/>
</dbReference>
<proteinExistence type="predicted"/>
<reference evidence="6 7" key="1">
    <citation type="journal article" date="2017" name="Nat. Ecol. Evol.">
        <title>Scallop genome provides insights into evolution of bilaterian karyotype and development.</title>
        <authorList>
            <person name="Wang S."/>
            <person name="Zhang J."/>
            <person name="Jiao W."/>
            <person name="Li J."/>
            <person name="Xun X."/>
            <person name="Sun Y."/>
            <person name="Guo X."/>
            <person name="Huan P."/>
            <person name="Dong B."/>
            <person name="Zhang L."/>
            <person name="Hu X."/>
            <person name="Sun X."/>
            <person name="Wang J."/>
            <person name="Zhao C."/>
            <person name="Wang Y."/>
            <person name="Wang D."/>
            <person name="Huang X."/>
            <person name="Wang R."/>
            <person name="Lv J."/>
            <person name="Li Y."/>
            <person name="Zhang Z."/>
            <person name="Liu B."/>
            <person name="Lu W."/>
            <person name="Hui Y."/>
            <person name="Liang J."/>
            <person name="Zhou Z."/>
            <person name="Hou R."/>
            <person name="Li X."/>
            <person name="Liu Y."/>
            <person name="Li H."/>
            <person name="Ning X."/>
            <person name="Lin Y."/>
            <person name="Zhao L."/>
            <person name="Xing Q."/>
            <person name="Dou J."/>
            <person name="Li Y."/>
            <person name="Mao J."/>
            <person name="Guo H."/>
            <person name="Dou H."/>
            <person name="Li T."/>
            <person name="Mu C."/>
            <person name="Jiang W."/>
            <person name="Fu Q."/>
            <person name="Fu X."/>
            <person name="Miao Y."/>
            <person name="Liu J."/>
            <person name="Yu Q."/>
            <person name="Li R."/>
            <person name="Liao H."/>
            <person name="Li X."/>
            <person name="Kong Y."/>
            <person name="Jiang Z."/>
            <person name="Chourrout D."/>
            <person name="Li R."/>
            <person name="Bao Z."/>
        </authorList>
    </citation>
    <scope>NUCLEOTIDE SEQUENCE [LARGE SCALE GENOMIC DNA]</scope>
    <source>
        <strain evidence="6 7">PY_sf001</strain>
    </source>
</reference>
<name>A0A210Q7H2_MIZYE</name>
<keyword evidence="3" id="KW-1052">Target cell membrane</keyword>
<sequence>MTSCIGNFLFGNEMQNAAFEHWEEVIQAKHTIEMRVSNQLNSRALLQPEVRLSKGKLFNEFPVIPSGKSSDNLLYKTPWTLRGVVGLVTYLIEGTGQIACIFFSNPLVGSNILGLQWKTLEDMDTETREEMIINFEKKQNVNAKTWKTDDIPCHYQLIGEGFVVKAAMSGASKVALHVTLLDAIPKMERSVTVSSWMETQHKRNKD</sequence>
<dbReference type="GO" id="GO:0042151">
    <property type="term" value="C:nematocyst"/>
    <property type="evidence" value="ECO:0007669"/>
    <property type="project" value="UniProtKB-SubCell"/>
</dbReference>
<keyword evidence="5" id="KW-0166">Nematocyst</keyword>
<accession>A0A210Q7H2</accession>
<evidence type="ECO:0000256" key="4">
    <source>
        <dbReference type="ARBA" id="ARBA00023298"/>
    </source>
</evidence>
<dbReference type="SUPFAM" id="SSF63724">
    <property type="entry name" value="Cytolysin/lectin"/>
    <property type="match status" value="1"/>
</dbReference>
<keyword evidence="4" id="KW-1053">Target membrane</keyword>
<gene>
    <name evidence="6" type="ORF">KP79_PYT24027</name>
</gene>
<evidence type="ECO:0000256" key="1">
    <source>
        <dbReference type="ARBA" id="ARBA00004175"/>
    </source>
</evidence>
<keyword evidence="7" id="KW-1185">Reference proteome</keyword>
<dbReference type="EMBL" id="NEDP02004701">
    <property type="protein sequence ID" value="OWF44687.1"/>
    <property type="molecule type" value="Genomic_DNA"/>
</dbReference>
<dbReference type="Proteomes" id="UP000242188">
    <property type="component" value="Unassembled WGS sequence"/>
</dbReference>
<organism evidence="6 7">
    <name type="scientific">Mizuhopecten yessoensis</name>
    <name type="common">Japanese scallop</name>
    <name type="synonym">Patinopecten yessoensis</name>
    <dbReference type="NCBI Taxonomy" id="6573"/>
    <lineage>
        <taxon>Eukaryota</taxon>
        <taxon>Metazoa</taxon>
        <taxon>Spiralia</taxon>
        <taxon>Lophotrochozoa</taxon>
        <taxon>Mollusca</taxon>
        <taxon>Bivalvia</taxon>
        <taxon>Autobranchia</taxon>
        <taxon>Pteriomorphia</taxon>
        <taxon>Pectinida</taxon>
        <taxon>Pectinoidea</taxon>
        <taxon>Pectinidae</taxon>
        <taxon>Mizuhopecten</taxon>
    </lineage>
</organism>
<evidence type="ECO:0000313" key="7">
    <source>
        <dbReference type="Proteomes" id="UP000242188"/>
    </source>
</evidence>
<evidence type="ECO:0000256" key="2">
    <source>
        <dbReference type="ARBA" id="ARBA00004532"/>
    </source>
</evidence>
<protein>
    <submittedName>
        <fullName evidence="6">Uncharacterized protein</fullName>
    </submittedName>
</protein>
<evidence type="ECO:0000256" key="5">
    <source>
        <dbReference type="ARBA" id="ARBA00023331"/>
    </source>
</evidence>
<evidence type="ECO:0000256" key="3">
    <source>
        <dbReference type="ARBA" id="ARBA00022537"/>
    </source>
</evidence>